<keyword evidence="7" id="KW-1003">Cell membrane</keyword>
<name>A0A9D7SXG6_9BACT</name>
<dbReference type="GO" id="GO:0005886">
    <property type="term" value="C:plasma membrane"/>
    <property type="evidence" value="ECO:0007669"/>
    <property type="project" value="UniProtKB-SubCell"/>
</dbReference>
<dbReference type="Gene3D" id="1.10.520.20">
    <property type="entry name" value="N-terminal domain of the delta subunit of the F1F0-ATP synthase"/>
    <property type="match status" value="1"/>
</dbReference>
<dbReference type="SUPFAM" id="SSF47928">
    <property type="entry name" value="N-terminal domain of the delta subunit of the F1F0-ATP synthase"/>
    <property type="match status" value="1"/>
</dbReference>
<comment type="subcellular location">
    <subcellularLocation>
        <location evidence="7">Cell membrane</location>
        <topology evidence="7">Peripheral membrane protein</topology>
    </subcellularLocation>
    <subcellularLocation>
        <location evidence="1">Membrane</location>
    </subcellularLocation>
</comment>
<dbReference type="Proteomes" id="UP000808337">
    <property type="component" value="Unassembled WGS sequence"/>
</dbReference>
<dbReference type="InterPro" id="IPR000711">
    <property type="entry name" value="ATPase_OSCP/dsu"/>
</dbReference>
<dbReference type="HAMAP" id="MF_01416">
    <property type="entry name" value="ATP_synth_delta_bact"/>
    <property type="match status" value="1"/>
</dbReference>
<dbReference type="InterPro" id="IPR026015">
    <property type="entry name" value="ATP_synth_OSCP/delta_N_sf"/>
</dbReference>
<evidence type="ECO:0000256" key="5">
    <source>
        <dbReference type="ARBA" id="ARBA00023136"/>
    </source>
</evidence>
<keyword evidence="2 7" id="KW-0813">Transport</keyword>
<comment type="caution">
    <text evidence="8">The sequence shown here is derived from an EMBL/GenBank/DDBJ whole genome shotgun (WGS) entry which is preliminary data.</text>
</comment>
<dbReference type="PANTHER" id="PTHR11910">
    <property type="entry name" value="ATP SYNTHASE DELTA CHAIN"/>
    <property type="match status" value="1"/>
</dbReference>
<protein>
    <recommendedName>
        <fullName evidence="7">ATP synthase subunit delta</fullName>
    </recommendedName>
    <alternativeName>
        <fullName evidence="7">ATP synthase F(1) sector subunit delta</fullName>
    </alternativeName>
    <alternativeName>
        <fullName evidence="7">F-type ATPase subunit delta</fullName>
        <shortName evidence="7">F-ATPase subunit delta</shortName>
    </alternativeName>
</protein>
<dbReference type="Pfam" id="PF00213">
    <property type="entry name" value="OSCP"/>
    <property type="match status" value="1"/>
</dbReference>
<evidence type="ECO:0000313" key="8">
    <source>
        <dbReference type="EMBL" id="MBK9984887.1"/>
    </source>
</evidence>
<keyword evidence="7" id="KW-0139">CF(1)</keyword>
<dbReference type="AlphaFoldDB" id="A0A9D7SXG6"/>
<evidence type="ECO:0000256" key="6">
    <source>
        <dbReference type="ARBA" id="ARBA00023310"/>
    </source>
</evidence>
<accession>A0A9D7SXG6</accession>
<evidence type="ECO:0000313" key="9">
    <source>
        <dbReference type="Proteomes" id="UP000808337"/>
    </source>
</evidence>
<evidence type="ECO:0000256" key="3">
    <source>
        <dbReference type="ARBA" id="ARBA00022781"/>
    </source>
</evidence>
<comment type="similarity">
    <text evidence="7">Belongs to the ATPase delta chain family.</text>
</comment>
<sequence length="186" mass="21205">MSTYRIASRYAKSLLDLAIEQGKLDVVLKDVESFVKATENRDFALLLKSPLVKSDKKEKVLDEIFKGNMDKLTSSFLHIIIRKGREAQLAEIGHEFINQYRVIKNISIVNVVSAEPIGEETLSSIRKKLIESKMTRGNIEFKTSVDKDLIGGFVISFEDRLYDASVSHQLDLLRKQFTGKEYQVSF</sequence>
<keyword evidence="3 7" id="KW-0375">Hydrogen ion transport</keyword>
<proteinExistence type="inferred from homology"/>
<keyword evidence="5 7" id="KW-0472">Membrane</keyword>
<evidence type="ECO:0000256" key="1">
    <source>
        <dbReference type="ARBA" id="ARBA00004370"/>
    </source>
</evidence>
<gene>
    <name evidence="7 8" type="primary">atpH</name>
    <name evidence="8" type="ORF">IPP15_21415</name>
</gene>
<organism evidence="8 9">
    <name type="scientific">Candidatus Opimibacter skivensis</name>
    <dbReference type="NCBI Taxonomy" id="2982028"/>
    <lineage>
        <taxon>Bacteria</taxon>
        <taxon>Pseudomonadati</taxon>
        <taxon>Bacteroidota</taxon>
        <taxon>Saprospiria</taxon>
        <taxon>Saprospirales</taxon>
        <taxon>Saprospiraceae</taxon>
        <taxon>Candidatus Opimibacter</taxon>
    </lineage>
</organism>
<keyword evidence="6 7" id="KW-0066">ATP synthesis</keyword>
<reference evidence="8 9" key="1">
    <citation type="submission" date="2020-10" db="EMBL/GenBank/DDBJ databases">
        <title>Connecting structure to function with the recovery of over 1000 high-quality activated sludge metagenome-assembled genomes encoding full-length rRNA genes using long-read sequencing.</title>
        <authorList>
            <person name="Singleton C.M."/>
            <person name="Petriglieri F."/>
            <person name="Kristensen J.M."/>
            <person name="Kirkegaard R.H."/>
            <person name="Michaelsen T.Y."/>
            <person name="Andersen M.H."/>
            <person name="Karst S.M."/>
            <person name="Dueholm M.S."/>
            <person name="Nielsen P.H."/>
            <person name="Albertsen M."/>
        </authorList>
    </citation>
    <scope>NUCLEOTIDE SEQUENCE [LARGE SCALE GENOMIC DNA]</scope>
    <source>
        <strain evidence="8">Ribe_18-Q3-R11-54_MAXAC.273</strain>
    </source>
</reference>
<dbReference type="PRINTS" id="PR00125">
    <property type="entry name" value="ATPASEDELTA"/>
</dbReference>
<evidence type="ECO:0000256" key="7">
    <source>
        <dbReference type="HAMAP-Rule" id="MF_01416"/>
    </source>
</evidence>
<dbReference type="EMBL" id="JADKGY010000032">
    <property type="protein sequence ID" value="MBK9984887.1"/>
    <property type="molecule type" value="Genomic_DNA"/>
</dbReference>
<dbReference type="GO" id="GO:0045259">
    <property type="term" value="C:proton-transporting ATP synthase complex"/>
    <property type="evidence" value="ECO:0007669"/>
    <property type="project" value="UniProtKB-KW"/>
</dbReference>
<comment type="function">
    <text evidence="7">This protein is part of the stalk that links CF(0) to CF(1). It either transmits conformational changes from CF(0) to CF(1) or is implicated in proton conduction.</text>
</comment>
<evidence type="ECO:0000256" key="4">
    <source>
        <dbReference type="ARBA" id="ARBA00023065"/>
    </source>
</evidence>
<keyword evidence="4 7" id="KW-0406">Ion transport</keyword>
<evidence type="ECO:0000256" key="2">
    <source>
        <dbReference type="ARBA" id="ARBA00022448"/>
    </source>
</evidence>
<dbReference type="GO" id="GO:0046933">
    <property type="term" value="F:proton-transporting ATP synthase activity, rotational mechanism"/>
    <property type="evidence" value="ECO:0007669"/>
    <property type="project" value="UniProtKB-UniRule"/>
</dbReference>
<dbReference type="NCBIfam" id="TIGR01145">
    <property type="entry name" value="ATP_synt_delta"/>
    <property type="match status" value="1"/>
</dbReference>
<comment type="function">
    <text evidence="7">F(1)F(0) ATP synthase produces ATP from ADP in the presence of a proton or sodium gradient. F-type ATPases consist of two structural domains, F(1) containing the extramembraneous catalytic core and F(0) containing the membrane proton channel, linked together by a central stalk and a peripheral stalk. During catalysis, ATP synthesis in the catalytic domain of F(1) is coupled via a rotary mechanism of the central stalk subunits to proton translocation.</text>
</comment>